<dbReference type="EMBL" id="DQ491001">
    <property type="protein sequence ID" value="ABT13650.1"/>
    <property type="molecule type" value="Genomic_DNA"/>
</dbReference>
<reference evidence="1 2" key="1">
    <citation type="journal article" date="2007" name="Virology">
        <title>Sequence and annotation of the 314-kb MT325 and the 321-kb FR483 viruses that infect Chlorella Pbi.</title>
        <authorList>
            <person name="Fitzgerald L.A."/>
            <person name="Graves M.V."/>
            <person name="Li X."/>
            <person name="Feldblyum T."/>
            <person name="Hartigan J."/>
            <person name="Van Etten J.L."/>
        </authorList>
    </citation>
    <scope>NUCLEOTIDE SEQUENCE [LARGE SCALE GENOMIC DNA]</scope>
    <source>
        <strain evidence="1 2">MT325</strain>
    </source>
</reference>
<sequence length="89" mass="9820">MLPCTSLALHGCCSAPVCTATGCSTARRSSFVCSQCDQLCARALAVSLRRLMRPHELLVYCDNSLRRHTHHTRCTLCFHNSGSFLIFCA</sequence>
<organism evidence="1 2">
    <name type="scientific">Paramecium bursaria Chlorella virus MT325</name>
    <name type="common">PBCV-MT325</name>
    <dbReference type="NCBI Taxonomy" id="346932"/>
    <lineage>
        <taxon>Viruses</taxon>
        <taxon>Varidnaviria</taxon>
        <taxon>Bamfordvirae</taxon>
        <taxon>Nucleocytoviricota</taxon>
        <taxon>Megaviricetes</taxon>
        <taxon>Algavirales</taxon>
        <taxon>Phycodnaviridae</taxon>
        <taxon>Chlorovirus</taxon>
        <taxon>Chlorovirus conductrix</taxon>
        <taxon>Paramecium bursaria Chlorella virus A1</taxon>
    </lineage>
</organism>
<accession>A7ITH6</accession>
<dbReference type="Proteomes" id="UP000246715">
    <property type="component" value="Segment"/>
</dbReference>
<gene>
    <name evidence="1" type="primary">m096R</name>
    <name evidence="1" type="ORF">MT325_m096R</name>
</gene>
<proteinExistence type="predicted"/>
<name>A7ITH6_PBCVM</name>
<evidence type="ECO:0000313" key="1">
    <source>
        <dbReference type="EMBL" id="ABT13650.1"/>
    </source>
</evidence>
<organismHost>
    <name type="scientific">Paramecium bursaria</name>
    <dbReference type="NCBI Taxonomy" id="74790"/>
</organismHost>
<protein>
    <submittedName>
        <fullName evidence="1">Uncharacterized protein m096R</fullName>
    </submittedName>
</protein>
<evidence type="ECO:0000313" key="2">
    <source>
        <dbReference type="Proteomes" id="UP000246715"/>
    </source>
</evidence>